<dbReference type="AlphaFoldDB" id="A0A0W0FQC0"/>
<sequence>MIVEVWRDWLVVTGTKARLYAAEIHATIYSKLEAGCSFERTIPTFIIRRFELVIDPLKLDRAGRIDAKKAAPPGVPGTGLDTQCMLKKFAKMGFNREDMIPVVACGYILRGVHGDHHPDSGLTGNSSTDG</sequence>
<evidence type="ECO:0000313" key="1">
    <source>
        <dbReference type="EMBL" id="KTB38404.1"/>
    </source>
</evidence>
<dbReference type="SUPFAM" id="SSF48113">
    <property type="entry name" value="Heme-dependent peroxidases"/>
    <property type="match status" value="1"/>
</dbReference>
<dbReference type="EMBL" id="LATX01001766">
    <property type="protein sequence ID" value="KTB38404.1"/>
    <property type="molecule type" value="Genomic_DNA"/>
</dbReference>
<proteinExistence type="predicted"/>
<comment type="caution">
    <text evidence="1">The sequence shown here is derived from an EMBL/GenBank/DDBJ whole genome shotgun (WGS) entry which is preliminary data.</text>
</comment>
<gene>
    <name evidence="1" type="ORF">WG66_9027</name>
</gene>
<dbReference type="GO" id="GO:0020037">
    <property type="term" value="F:heme binding"/>
    <property type="evidence" value="ECO:0007669"/>
    <property type="project" value="InterPro"/>
</dbReference>
<reference evidence="1 2" key="1">
    <citation type="submission" date="2015-12" db="EMBL/GenBank/DDBJ databases">
        <title>Draft genome sequence of Moniliophthora roreri, the causal agent of frosty pod rot of cacao.</title>
        <authorList>
            <person name="Aime M.C."/>
            <person name="Diaz-Valderrama J.R."/>
            <person name="Kijpornyongpan T."/>
            <person name="Phillips-Mora W."/>
        </authorList>
    </citation>
    <scope>NUCLEOTIDE SEQUENCE [LARGE SCALE GENOMIC DNA]</scope>
    <source>
        <strain evidence="1 2">MCA 2952</strain>
    </source>
</reference>
<name>A0A0W0FQC0_MONRR</name>
<dbReference type="GO" id="GO:0004601">
    <property type="term" value="F:peroxidase activity"/>
    <property type="evidence" value="ECO:0007669"/>
    <property type="project" value="InterPro"/>
</dbReference>
<dbReference type="GO" id="GO:0006979">
    <property type="term" value="P:response to oxidative stress"/>
    <property type="evidence" value="ECO:0007669"/>
    <property type="project" value="InterPro"/>
</dbReference>
<evidence type="ECO:0008006" key="3">
    <source>
        <dbReference type="Google" id="ProtNLM"/>
    </source>
</evidence>
<dbReference type="Proteomes" id="UP000054988">
    <property type="component" value="Unassembled WGS sequence"/>
</dbReference>
<organism evidence="1 2">
    <name type="scientific">Moniliophthora roreri</name>
    <name type="common">Frosty pod rot fungus</name>
    <name type="synonym">Monilia roreri</name>
    <dbReference type="NCBI Taxonomy" id="221103"/>
    <lineage>
        <taxon>Eukaryota</taxon>
        <taxon>Fungi</taxon>
        <taxon>Dikarya</taxon>
        <taxon>Basidiomycota</taxon>
        <taxon>Agaricomycotina</taxon>
        <taxon>Agaricomycetes</taxon>
        <taxon>Agaricomycetidae</taxon>
        <taxon>Agaricales</taxon>
        <taxon>Marasmiineae</taxon>
        <taxon>Marasmiaceae</taxon>
        <taxon>Moniliophthora</taxon>
    </lineage>
</organism>
<protein>
    <recommendedName>
        <fullName evidence="3">Peroxidase</fullName>
    </recommendedName>
</protein>
<dbReference type="InterPro" id="IPR010255">
    <property type="entry name" value="Haem_peroxidase_sf"/>
</dbReference>
<accession>A0A0W0FQC0</accession>
<evidence type="ECO:0000313" key="2">
    <source>
        <dbReference type="Proteomes" id="UP000054988"/>
    </source>
</evidence>
<dbReference type="Gene3D" id="1.10.420.10">
    <property type="entry name" value="Peroxidase, domain 2"/>
    <property type="match status" value="1"/>
</dbReference>